<feature type="active site" description="Proton donor" evidence="6">
    <location>
        <position position="354"/>
    </location>
</feature>
<gene>
    <name evidence="12" type="ORF">E5161_08070</name>
</gene>
<accession>A0A4U0FDI3</accession>
<dbReference type="InterPro" id="IPR027057">
    <property type="entry name" value="CAXX_Prtase_1"/>
</dbReference>
<evidence type="ECO:0000256" key="5">
    <source>
        <dbReference type="ARBA" id="ARBA00023049"/>
    </source>
</evidence>
<evidence type="ECO:0000256" key="4">
    <source>
        <dbReference type="ARBA" id="ARBA00022833"/>
    </source>
</evidence>
<evidence type="ECO:0000313" key="12">
    <source>
        <dbReference type="EMBL" id="TJY42788.1"/>
    </source>
</evidence>
<comment type="similarity">
    <text evidence="8">Belongs to the peptidase M48 family.</text>
</comment>
<dbReference type="GO" id="GO:0004222">
    <property type="term" value="F:metalloendopeptidase activity"/>
    <property type="evidence" value="ECO:0007669"/>
    <property type="project" value="InterPro"/>
</dbReference>
<proteinExistence type="inferred from homology"/>
<dbReference type="OrthoDB" id="9781930at2"/>
<sequence>MYMNTTRKAYVAFFIYAVLITVYFALQPYDVPAHLIGTPADPRTFLTPQELDEAQHSLWIRESYAFIYPALQCLLLILIYQSGMIHKLTEKLSKVHKSKNAVRFVSFLSAYLLYKILLLPVRFCYYLYRSHLGLTEQPFLSWLSDRLLDIGVGVFTEFLVVLVIWSFIRRFKQRWWIFLWCVSIPVIFLFVYVKPVLIDPLYNQYTPIQNQALKAKILRFAQTAGVPAQDVYEADVSKQTTTINAYVTGIGSSLRIVLWDTTLKKLNDDEIIAIVAHEMGHYQLHHVMRGTVYAVLGAFAFFAVTAWVWRVYRKRKTEDGPDDFAALLAILLLLLFLSNPFTSRLSYGIEKEADDYAASLVHNPAASITLHQKLAKYDKAVVSEPWLSRLFYGTHPTIQQRIEEDMQQLGTSPGG</sequence>
<feature type="binding site" evidence="7">
    <location>
        <position position="277"/>
    </location>
    <ligand>
        <name>Zn(2+)</name>
        <dbReference type="ChEBI" id="CHEBI:29105"/>
        <note>catalytic</note>
    </ligand>
</feature>
<dbReference type="Proteomes" id="UP000309673">
    <property type="component" value="Unassembled WGS sequence"/>
</dbReference>
<feature type="transmembrane region" description="Helical" evidence="9">
    <location>
        <begin position="9"/>
        <end position="26"/>
    </location>
</feature>
<keyword evidence="9" id="KW-0472">Membrane</keyword>
<comment type="cofactor">
    <cofactor evidence="7 8">
        <name>Zn(2+)</name>
        <dbReference type="ChEBI" id="CHEBI:29105"/>
    </cofactor>
    <text evidence="7 8">Binds 1 zinc ion per subunit.</text>
</comment>
<dbReference type="Pfam" id="PF01435">
    <property type="entry name" value="Peptidase_M48"/>
    <property type="match status" value="1"/>
</dbReference>
<feature type="binding site" evidence="7">
    <location>
        <position position="281"/>
    </location>
    <ligand>
        <name>Zn(2+)</name>
        <dbReference type="ChEBI" id="CHEBI:29105"/>
        <note>catalytic</note>
    </ligand>
</feature>
<dbReference type="AlphaFoldDB" id="A0A4U0FDI3"/>
<evidence type="ECO:0000256" key="3">
    <source>
        <dbReference type="ARBA" id="ARBA00022801"/>
    </source>
</evidence>
<dbReference type="EMBL" id="SUPK01000003">
    <property type="protein sequence ID" value="TJY42788.1"/>
    <property type="molecule type" value="Genomic_DNA"/>
</dbReference>
<name>A0A4U0FDI3_9BACL</name>
<dbReference type="CDD" id="cd07343">
    <property type="entry name" value="M48A_Zmpste24p_like"/>
    <property type="match status" value="1"/>
</dbReference>
<feature type="transmembrane region" description="Helical" evidence="9">
    <location>
        <begin position="324"/>
        <end position="341"/>
    </location>
</feature>
<feature type="domain" description="Peptidase M48" evidence="10">
    <location>
        <begin position="208"/>
        <end position="404"/>
    </location>
</feature>
<feature type="transmembrane region" description="Helical" evidence="9">
    <location>
        <begin position="175"/>
        <end position="193"/>
    </location>
</feature>
<evidence type="ECO:0000256" key="2">
    <source>
        <dbReference type="ARBA" id="ARBA00022723"/>
    </source>
</evidence>
<evidence type="ECO:0000256" key="8">
    <source>
        <dbReference type="RuleBase" id="RU003983"/>
    </source>
</evidence>
<feature type="transmembrane region" description="Helical" evidence="9">
    <location>
        <begin position="292"/>
        <end position="312"/>
    </location>
</feature>
<protein>
    <submittedName>
        <fullName evidence="12">M48 family metallopeptidase</fullName>
    </submittedName>
</protein>
<reference evidence="12 13" key="1">
    <citation type="submission" date="2019-04" db="EMBL/GenBank/DDBJ databases">
        <title>Cohnella sp. nov., isolated from soil.</title>
        <authorList>
            <person name="Kim W."/>
        </authorList>
    </citation>
    <scope>NUCLEOTIDE SEQUENCE [LARGE SCALE GENOMIC DNA]</scope>
    <source>
        <strain evidence="12 13">CAU 1483</strain>
    </source>
</reference>
<dbReference type="FunFam" id="3.30.2010.10:FF:000010">
    <property type="entry name" value="M48 family peptidase"/>
    <property type="match status" value="1"/>
</dbReference>
<keyword evidence="1 8" id="KW-0645">Protease</keyword>
<evidence type="ECO:0000313" key="13">
    <source>
        <dbReference type="Proteomes" id="UP000309673"/>
    </source>
</evidence>
<keyword evidence="3 8" id="KW-0378">Hydrolase</keyword>
<feature type="transmembrane region" description="Helical" evidence="9">
    <location>
        <begin position="65"/>
        <end position="83"/>
    </location>
</feature>
<dbReference type="Gene3D" id="3.30.2010.10">
    <property type="entry name" value="Metalloproteases ('zincins'), catalytic domain"/>
    <property type="match status" value="1"/>
</dbReference>
<dbReference type="InterPro" id="IPR032456">
    <property type="entry name" value="Peptidase_M48_N"/>
</dbReference>
<keyword evidence="4 7" id="KW-0862">Zinc</keyword>
<dbReference type="PANTHER" id="PTHR10120">
    <property type="entry name" value="CAAX PRENYL PROTEASE 1"/>
    <property type="match status" value="1"/>
</dbReference>
<feature type="transmembrane region" description="Helical" evidence="9">
    <location>
        <begin position="148"/>
        <end position="168"/>
    </location>
</feature>
<evidence type="ECO:0000256" key="1">
    <source>
        <dbReference type="ARBA" id="ARBA00022670"/>
    </source>
</evidence>
<evidence type="ECO:0000256" key="6">
    <source>
        <dbReference type="PIRSR" id="PIRSR627057-1"/>
    </source>
</evidence>
<evidence type="ECO:0000259" key="10">
    <source>
        <dbReference type="Pfam" id="PF01435"/>
    </source>
</evidence>
<evidence type="ECO:0000256" key="9">
    <source>
        <dbReference type="SAM" id="Phobius"/>
    </source>
</evidence>
<dbReference type="GO" id="GO:0071586">
    <property type="term" value="P:CAAX-box protein processing"/>
    <property type="evidence" value="ECO:0007669"/>
    <property type="project" value="InterPro"/>
</dbReference>
<dbReference type="Pfam" id="PF16491">
    <property type="entry name" value="Peptidase_M48_N"/>
    <property type="match status" value="1"/>
</dbReference>
<evidence type="ECO:0000256" key="7">
    <source>
        <dbReference type="PIRSR" id="PIRSR627057-2"/>
    </source>
</evidence>
<comment type="caution">
    <text evidence="12">The sequence shown here is derived from an EMBL/GenBank/DDBJ whole genome shotgun (WGS) entry which is preliminary data.</text>
</comment>
<keyword evidence="2 7" id="KW-0479">Metal-binding</keyword>
<keyword evidence="5 8" id="KW-0482">Metalloprotease</keyword>
<evidence type="ECO:0000259" key="11">
    <source>
        <dbReference type="Pfam" id="PF16491"/>
    </source>
</evidence>
<keyword evidence="9" id="KW-0812">Transmembrane</keyword>
<keyword evidence="9" id="KW-1133">Transmembrane helix</keyword>
<feature type="binding site" evidence="7">
    <location>
        <position position="350"/>
    </location>
    <ligand>
        <name>Zn(2+)</name>
        <dbReference type="ChEBI" id="CHEBI:29105"/>
        <note>catalytic</note>
    </ligand>
</feature>
<feature type="active site" evidence="6">
    <location>
        <position position="278"/>
    </location>
</feature>
<organism evidence="12 13">
    <name type="scientific">Cohnella pontilimi</name>
    <dbReference type="NCBI Taxonomy" id="2564100"/>
    <lineage>
        <taxon>Bacteria</taxon>
        <taxon>Bacillati</taxon>
        <taxon>Bacillota</taxon>
        <taxon>Bacilli</taxon>
        <taxon>Bacillales</taxon>
        <taxon>Paenibacillaceae</taxon>
        <taxon>Cohnella</taxon>
    </lineage>
</organism>
<dbReference type="InterPro" id="IPR001915">
    <property type="entry name" value="Peptidase_M48"/>
</dbReference>
<dbReference type="GO" id="GO:0046872">
    <property type="term" value="F:metal ion binding"/>
    <property type="evidence" value="ECO:0007669"/>
    <property type="project" value="UniProtKB-KW"/>
</dbReference>
<feature type="transmembrane region" description="Helical" evidence="9">
    <location>
        <begin position="104"/>
        <end position="128"/>
    </location>
</feature>
<keyword evidence="13" id="KW-1185">Reference proteome</keyword>
<feature type="domain" description="CAAX prenyl protease 1 N-terminal" evidence="11">
    <location>
        <begin position="39"/>
        <end position="204"/>
    </location>
</feature>